<sequence>MADSGSSASLKVSHRGLSCTEIGYVRQKSDDGCNVRGGIWTLSYRGGGYAGETGSYWDTFPARTARCTLLKTTPWTEICSSEAVCGHRDVKWRLHDTPDLWVVFKPERDGKDGYDDASELVNVEAAAINRNDDEKSLLVEAQRSPTPARARFHACVYLHSTPSRVQGFHFSSHHNTCMRKTGSQALVLTYRAGLTCESLGVVEEAYGNDTDCSGDDAHIWRLSCQGDGYLATMNSEWNYER</sequence>
<evidence type="ECO:0000313" key="1">
    <source>
        <dbReference type="EMBL" id="KAF2490505.1"/>
    </source>
</evidence>
<dbReference type="OrthoDB" id="10452261at2759"/>
<evidence type="ECO:0000313" key="2">
    <source>
        <dbReference type="Proteomes" id="UP000799750"/>
    </source>
</evidence>
<dbReference type="EMBL" id="MU004197">
    <property type="protein sequence ID" value="KAF2490505.1"/>
    <property type="molecule type" value="Genomic_DNA"/>
</dbReference>
<protein>
    <submittedName>
        <fullName evidence="1">Uncharacterized protein</fullName>
    </submittedName>
</protein>
<accession>A0A6A6QDM6</accession>
<reference evidence="1" key="1">
    <citation type="journal article" date="2020" name="Stud. Mycol.">
        <title>101 Dothideomycetes genomes: a test case for predicting lifestyles and emergence of pathogens.</title>
        <authorList>
            <person name="Haridas S."/>
            <person name="Albert R."/>
            <person name="Binder M."/>
            <person name="Bloem J."/>
            <person name="Labutti K."/>
            <person name="Salamov A."/>
            <person name="Andreopoulos B."/>
            <person name="Baker S."/>
            <person name="Barry K."/>
            <person name="Bills G."/>
            <person name="Bluhm B."/>
            <person name="Cannon C."/>
            <person name="Castanera R."/>
            <person name="Culley D."/>
            <person name="Daum C."/>
            <person name="Ezra D."/>
            <person name="Gonzalez J."/>
            <person name="Henrissat B."/>
            <person name="Kuo A."/>
            <person name="Liang C."/>
            <person name="Lipzen A."/>
            <person name="Lutzoni F."/>
            <person name="Magnuson J."/>
            <person name="Mondo S."/>
            <person name="Nolan M."/>
            <person name="Ohm R."/>
            <person name="Pangilinan J."/>
            <person name="Park H.-J."/>
            <person name="Ramirez L."/>
            <person name="Alfaro M."/>
            <person name="Sun H."/>
            <person name="Tritt A."/>
            <person name="Yoshinaga Y."/>
            <person name="Zwiers L.-H."/>
            <person name="Turgeon B."/>
            <person name="Goodwin S."/>
            <person name="Spatafora J."/>
            <person name="Crous P."/>
            <person name="Grigoriev I."/>
        </authorList>
    </citation>
    <scope>NUCLEOTIDE SEQUENCE</scope>
    <source>
        <strain evidence="1">CBS 269.34</strain>
    </source>
</reference>
<dbReference type="Proteomes" id="UP000799750">
    <property type="component" value="Unassembled WGS sequence"/>
</dbReference>
<organism evidence="1 2">
    <name type="scientific">Lophium mytilinum</name>
    <dbReference type="NCBI Taxonomy" id="390894"/>
    <lineage>
        <taxon>Eukaryota</taxon>
        <taxon>Fungi</taxon>
        <taxon>Dikarya</taxon>
        <taxon>Ascomycota</taxon>
        <taxon>Pezizomycotina</taxon>
        <taxon>Dothideomycetes</taxon>
        <taxon>Pleosporomycetidae</taxon>
        <taxon>Mytilinidiales</taxon>
        <taxon>Mytilinidiaceae</taxon>
        <taxon>Lophium</taxon>
    </lineage>
</organism>
<name>A0A6A6QDM6_9PEZI</name>
<dbReference type="AlphaFoldDB" id="A0A6A6QDM6"/>
<keyword evidence="2" id="KW-1185">Reference proteome</keyword>
<proteinExistence type="predicted"/>
<gene>
    <name evidence="1" type="ORF">BU16DRAFT_622105</name>
</gene>